<dbReference type="OrthoDB" id="9784492at2"/>
<dbReference type="PANTHER" id="PTHR43232">
    <property type="entry name" value="MOLYBDENUM COFACTOR BIOSYNTHESIS PROTEIN B"/>
    <property type="match status" value="1"/>
</dbReference>
<proteinExistence type="predicted"/>
<dbReference type="SUPFAM" id="SSF53218">
    <property type="entry name" value="Molybdenum cofactor biosynthesis proteins"/>
    <property type="match status" value="1"/>
</dbReference>
<sequence>MMEALRLRCAVLSVAASHGARDGVGELLAARAQAAGHELVRRDCVDDDADSVRRVLAECIADPGIQVILGAGGAGFARRNTVCDAAAGLIEQEVRGFGSLLHNLFFAEVGTSLVNQRALAGYANKTLVFCLPGATGACALAWDRIIAPQLAAPVFG</sequence>
<name>A0A6L6Q187_9BURK</name>
<dbReference type="AlphaFoldDB" id="A0A6L6Q187"/>
<gene>
    <name evidence="3" type="ORF">GM668_15070</name>
</gene>
<protein>
    <recommendedName>
        <fullName evidence="1">Molybdenum cofactor biosynthesis protein B</fullName>
    </recommendedName>
</protein>
<dbReference type="Proteomes" id="UP000484015">
    <property type="component" value="Unassembled WGS sequence"/>
</dbReference>
<dbReference type="EMBL" id="WNLA01000009">
    <property type="protein sequence ID" value="MTW03405.1"/>
    <property type="molecule type" value="Genomic_DNA"/>
</dbReference>
<organism evidence="3 4">
    <name type="scientific">Pseudoduganella ginsengisoli</name>
    <dbReference type="NCBI Taxonomy" id="1462440"/>
    <lineage>
        <taxon>Bacteria</taxon>
        <taxon>Pseudomonadati</taxon>
        <taxon>Pseudomonadota</taxon>
        <taxon>Betaproteobacteria</taxon>
        <taxon>Burkholderiales</taxon>
        <taxon>Oxalobacteraceae</taxon>
        <taxon>Telluria group</taxon>
        <taxon>Pseudoduganella</taxon>
    </lineage>
</organism>
<dbReference type="Pfam" id="PF00994">
    <property type="entry name" value="MoCF_biosynth"/>
    <property type="match status" value="1"/>
</dbReference>
<dbReference type="PANTHER" id="PTHR43232:SF2">
    <property type="entry name" value="MOLYBDENUM COFACTOR BIOSYNTHESIS PROTEIN B"/>
    <property type="match status" value="1"/>
</dbReference>
<dbReference type="SMART" id="SM00852">
    <property type="entry name" value="MoCF_biosynth"/>
    <property type="match status" value="1"/>
</dbReference>
<reference evidence="3 4" key="1">
    <citation type="submission" date="2019-11" db="EMBL/GenBank/DDBJ databases">
        <title>Type strains purchased from KCTC, JCM and DSMZ.</title>
        <authorList>
            <person name="Lu H."/>
        </authorList>
    </citation>
    <scope>NUCLEOTIDE SEQUENCE [LARGE SCALE GENOMIC DNA]</scope>
    <source>
        <strain evidence="3 4">KCTC 42409</strain>
    </source>
</reference>
<dbReference type="GO" id="GO:0005829">
    <property type="term" value="C:cytosol"/>
    <property type="evidence" value="ECO:0007669"/>
    <property type="project" value="TreeGrafter"/>
</dbReference>
<evidence type="ECO:0000313" key="4">
    <source>
        <dbReference type="Proteomes" id="UP000484015"/>
    </source>
</evidence>
<dbReference type="Gene3D" id="3.40.980.10">
    <property type="entry name" value="MoaB/Mog-like domain"/>
    <property type="match status" value="1"/>
</dbReference>
<dbReference type="InterPro" id="IPR012245">
    <property type="entry name" value="MoaB"/>
</dbReference>
<dbReference type="InterPro" id="IPR036425">
    <property type="entry name" value="MoaB/Mog-like_dom_sf"/>
</dbReference>
<dbReference type="GO" id="GO:0006777">
    <property type="term" value="P:Mo-molybdopterin cofactor biosynthetic process"/>
    <property type="evidence" value="ECO:0007669"/>
    <property type="project" value="InterPro"/>
</dbReference>
<feature type="domain" description="MoaB/Mog" evidence="2">
    <location>
        <begin position="10"/>
        <end position="153"/>
    </location>
</feature>
<comment type="caution">
    <text evidence="3">The sequence shown here is derived from an EMBL/GenBank/DDBJ whole genome shotgun (WGS) entry which is preliminary data.</text>
</comment>
<evidence type="ECO:0000259" key="2">
    <source>
        <dbReference type="SMART" id="SM00852"/>
    </source>
</evidence>
<accession>A0A6L6Q187</accession>
<evidence type="ECO:0000256" key="1">
    <source>
        <dbReference type="ARBA" id="ARBA00015262"/>
    </source>
</evidence>
<keyword evidence="4" id="KW-1185">Reference proteome</keyword>
<dbReference type="InterPro" id="IPR001453">
    <property type="entry name" value="MoaB/Mog_dom"/>
</dbReference>
<evidence type="ECO:0000313" key="3">
    <source>
        <dbReference type="EMBL" id="MTW03405.1"/>
    </source>
</evidence>
<dbReference type="RefSeq" id="WP_155439779.1">
    <property type="nucleotide sequence ID" value="NZ_WNLA01000009.1"/>
</dbReference>